<dbReference type="Proteomes" id="UP000598297">
    <property type="component" value="Unassembled WGS sequence"/>
</dbReference>
<keyword evidence="3" id="KW-1185">Reference proteome</keyword>
<name>A0A964V2H8_9ACTN</name>
<evidence type="ECO:0000313" key="2">
    <source>
        <dbReference type="EMBL" id="NBE55920.1"/>
    </source>
</evidence>
<reference evidence="2" key="1">
    <citation type="submission" date="2020-01" db="EMBL/GenBank/DDBJ databases">
        <title>Whole-genome analyses of novel actinobacteria.</title>
        <authorList>
            <person name="Sahin N."/>
        </authorList>
    </citation>
    <scope>NUCLEOTIDE SEQUENCE</scope>
    <source>
        <strain evidence="2">YC537</strain>
    </source>
</reference>
<feature type="region of interest" description="Disordered" evidence="1">
    <location>
        <begin position="129"/>
        <end position="158"/>
    </location>
</feature>
<protein>
    <submittedName>
        <fullName evidence="2">Uncharacterized protein</fullName>
    </submittedName>
</protein>
<dbReference type="AlphaFoldDB" id="A0A964V2H8"/>
<evidence type="ECO:0000256" key="1">
    <source>
        <dbReference type="SAM" id="MobiDB-lite"/>
    </source>
</evidence>
<evidence type="ECO:0000313" key="3">
    <source>
        <dbReference type="Proteomes" id="UP000598297"/>
    </source>
</evidence>
<proteinExistence type="predicted"/>
<gene>
    <name evidence="2" type="ORF">GUY60_31690</name>
</gene>
<sequence>GWGWNKVKGKHNITKYGAVEYTAKSPKREHVGGTSYRSTAYAGKYRCRDGVCTLVKQYKVWLTVNEKKLRDGHDRGVINMYCLTVAKCPAWVSTTLAKQNRRAAEVNGPAEADRIDRLHQRSYAPLADSLRRPVSSGSGSGTQIMSDEEFAALTPSGA</sequence>
<comment type="caution">
    <text evidence="2">The sequence shown here is derived from an EMBL/GenBank/DDBJ whole genome shotgun (WGS) entry which is preliminary data.</text>
</comment>
<accession>A0A964V2H8</accession>
<feature type="compositionally biased region" description="Polar residues" evidence="1">
    <location>
        <begin position="135"/>
        <end position="145"/>
    </location>
</feature>
<feature type="non-terminal residue" evidence="2">
    <location>
        <position position="1"/>
    </location>
</feature>
<dbReference type="EMBL" id="JAAAHS010000390">
    <property type="protein sequence ID" value="NBE55920.1"/>
    <property type="molecule type" value="Genomic_DNA"/>
</dbReference>
<organism evidence="2 3">
    <name type="scientific">Streptomyces boluensis</name>
    <dbReference type="NCBI Taxonomy" id="1775135"/>
    <lineage>
        <taxon>Bacteria</taxon>
        <taxon>Bacillati</taxon>
        <taxon>Actinomycetota</taxon>
        <taxon>Actinomycetes</taxon>
        <taxon>Kitasatosporales</taxon>
        <taxon>Streptomycetaceae</taxon>
        <taxon>Streptomyces</taxon>
    </lineage>
</organism>